<accession>O61588</accession>
<dbReference type="SMART" id="SM00320">
    <property type="entry name" value="WD40"/>
    <property type="match status" value="6"/>
</dbReference>
<protein>
    <submittedName>
        <fullName evidence="10">Cdc20</fullName>
    </submittedName>
</protein>
<dbReference type="InterPro" id="IPR033010">
    <property type="entry name" value="Cdc20/Fizzy"/>
</dbReference>
<evidence type="ECO:0000256" key="2">
    <source>
        <dbReference type="ARBA" id="ARBA00022574"/>
    </source>
</evidence>
<dbReference type="PROSITE" id="PS50294">
    <property type="entry name" value="WD_REPEATS_REGION"/>
    <property type="match status" value="2"/>
</dbReference>
<evidence type="ECO:0000256" key="5">
    <source>
        <dbReference type="ARBA" id="ARBA00022776"/>
    </source>
</evidence>
<dbReference type="InterPro" id="IPR001680">
    <property type="entry name" value="WD40_rpt"/>
</dbReference>
<feature type="domain" description="CDC20/Fizzy WD40" evidence="9">
    <location>
        <begin position="198"/>
        <end position="491"/>
    </location>
</feature>
<organism evidence="10">
    <name type="scientific">Spisula solidissima</name>
    <name type="common">Atlantic surf-clam</name>
    <dbReference type="NCBI Taxonomy" id="6584"/>
    <lineage>
        <taxon>Eukaryota</taxon>
        <taxon>Metazoa</taxon>
        <taxon>Spiralia</taxon>
        <taxon>Lophotrochozoa</taxon>
        <taxon>Mollusca</taxon>
        <taxon>Bivalvia</taxon>
        <taxon>Autobranchia</taxon>
        <taxon>Heteroconchia</taxon>
        <taxon>Euheterodonta</taxon>
        <taxon>Imparidentia</taxon>
        <taxon>Neoheterodontei</taxon>
        <taxon>Venerida</taxon>
        <taxon>Mactroidea</taxon>
        <taxon>Mactridae</taxon>
        <taxon>Spisula</taxon>
    </lineage>
</organism>
<evidence type="ECO:0000313" key="10">
    <source>
        <dbReference type="EMBL" id="AAC06232.1"/>
    </source>
</evidence>
<evidence type="ECO:0000256" key="6">
    <source>
        <dbReference type="ARBA" id="ARBA00023306"/>
    </source>
</evidence>
<dbReference type="PANTHER" id="PTHR19918">
    <property type="entry name" value="CELL DIVISION CYCLE 20 CDC20 FIZZY -RELATED"/>
    <property type="match status" value="1"/>
</dbReference>
<keyword evidence="2 7" id="KW-0853">WD repeat</keyword>
<keyword evidence="3" id="KW-0132">Cell division</keyword>
<dbReference type="InterPro" id="IPR056150">
    <property type="entry name" value="WD40_CDC20-Fz"/>
</dbReference>
<evidence type="ECO:0000256" key="1">
    <source>
        <dbReference type="ARBA" id="ARBA00006445"/>
    </source>
</evidence>
<comment type="similarity">
    <text evidence="1">Belongs to the WD repeat CDC20/Fizzy family.</text>
</comment>
<dbReference type="GO" id="GO:1990757">
    <property type="term" value="F:ubiquitin ligase activator activity"/>
    <property type="evidence" value="ECO:0007669"/>
    <property type="project" value="TreeGrafter"/>
</dbReference>
<dbReference type="EMBL" id="AF052575">
    <property type="protein sequence ID" value="AAC06232.1"/>
    <property type="molecule type" value="mRNA"/>
</dbReference>
<dbReference type="InterPro" id="IPR036322">
    <property type="entry name" value="WD40_repeat_dom_sf"/>
</dbReference>
<dbReference type="PROSITE" id="PS50082">
    <property type="entry name" value="WD_REPEATS_2"/>
    <property type="match status" value="3"/>
</dbReference>
<sequence length="522" mass="57205">MSNFAFDNLVSEITKLDAPLQSGPTPRWLRKTTNGLDSGCKGGLSPRKSSKTPGLSLNDSGKKGRSVGTGKSSPARLPVPQHRGRWKTTPSKSTQNKSGQQDRFIPNRVTSDRDLAAYALSKYGDDENVSPSKVEYQKKLSEAMNVPDNVRILSYQENKPKPAEGHANNLQVIYSKKMSWGPGQGPQRVIPKVPERVLDAPDLIDDYYLNIVDWSSNNHICVALGNSVYIWDASSGAITELMRMEEQGQYVSSVKWIEEGSILAVGTSLCHVELWDVSNQKRIRSMTGHAARVGSLSWNSHIVSSGSRSGAIHHHDVRVANHCVGVLTGHVQDVCGLSWSPDGKYLASGGNDNVLHIWSNQLGTDVAPVLTLTHHQAAVKALSWCPWQNNILASGGGTADRHIRLWNVNNGTNLTSVDAKSQVCSVLWSKEHKELISGHGFAQNQLTLWKYPELSKIVDLEGHKARVLNLAMSPDHAMVVSAAADETLRVWNCFAADKTKTKKVKQGIQSSEHVLLKASNIR</sequence>
<feature type="region of interest" description="Disordered" evidence="8">
    <location>
        <begin position="18"/>
        <end position="110"/>
    </location>
</feature>
<keyword evidence="4" id="KW-0677">Repeat</keyword>
<reference evidence="10" key="1">
    <citation type="journal article" date="1999" name="Proc. Natl. Acad. Sci. U.S.A.">
        <title>Cdc20 associates with the kinase aurora2/Aik.</title>
        <authorList>
            <person name="Farruggio D.C."/>
            <person name="Townsley F.M."/>
            <person name="Ruderman J.V."/>
        </authorList>
    </citation>
    <scope>NUCLEOTIDE SEQUENCE</scope>
</reference>
<feature type="compositionally biased region" description="Polar residues" evidence="8">
    <location>
        <begin position="88"/>
        <end position="101"/>
    </location>
</feature>
<dbReference type="Pfam" id="PF24807">
    <property type="entry name" value="WD40_CDC20-Fz"/>
    <property type="match status" value="1"/>
</dbReference>
<feature type="repeat" description="WD" evidence="7">
    <location>
        <begin position="327"/>
        <end position="359"/>
    </location>
</feature>
<keyword evidence="6" id="KW-0131">Cell cycle</keyword>
<evidence type="ECO:0000256" key="3">
    <source>
        <dbReference type="ARBA" id="ARBA00022618"/>
    </source>
</evidence>
<dbReference type="CDD" id="cd00200">
    <property type="entry name" value="WD40"/>
    <property type="match status" value="1"/>
</dbReference>
<dbReference type="GO" id="GO:1905786">
    <property type="term" value="P:positive regulation of anaphase-promoting complex-dependent catabolic process"/>
    <property type="evidence" value="ECO:0007669"/>
    <property type="project" value="TreeGrafter"/>
</dbReference>
<feature type="repeat" description="WD" evidence="7">
    <location>
        <begin position="460"/>
        <end position="492"/>
    </location>
</feature>
<keyword evidence="5" id="KW-0498">Mitosis</keyword>
<evidence type="ECO:0000256" key="7">
    <source>
        <dbReference type="PROSITE-ProRule" id="PRU00221"/>
    </source>
</evidence>
<name>O61588_SPISO</name>
<dbReference type="SUPFAM" id="SSF50978">
    <property type="entry name" value="WD40 repeat-like"/>
    <property type="match status" value="1"/>
</dbReference>
<feature type="repeat" description="WD" evidence="7">
    <location>
        <begin position="244"/>
        <end position="285"/>
    </location>
</feature>
<proteinExistence type="evidence at transcript level"/>
<dbReference type="GO" id="GO:0051301">
    <property type="term" value="P:cell division"/>
    <property type="evidence" value="ECO:0007669"/>
    <property type="project" value="UniProtKB-KW"/>
</dbReference>
<evidence type="ECO:0000256" key="4">
    <source>
        <dbReference type="ARBA" id="ARBA00022737"/>
    </source>
</evidence>
<dbReference type="GO" id="GO:0031145">
    <property type="term" value="P:anaphase-promoting complex-dependent catabolic process"/>
    <property type="evidence" value="ECO:0007669"/>
    <property type="project" value="TreeGrafter"/>
</dbReference>
<dbReference type="GO" id="GO:0005680">
    <property type="term" value="C:anaphase-promoting complex"/>
    <property type="evidence" value="ECO:0007669"/>
    <property type="project" value="TreeGrafter"/>
</dbReference>
<evidence type="ECO:0000259" key="9">
    <source>
        <dbReference type="Pfam" id="PF24807"/>
    </source>
</evidence>
<evidence type="ECO:0000256" key="8">
    <source>
        <dbReference type="SAM" id="MobiDB-lite"/>
    </source>
</evidence>
<dbReference type="InterPro" id="IPR015943">
    <property type="entry name" value="WD40/YVTN_repeat-like_dom_sf"/>
</dbReference>
<dbReference type="PANTHER" id="PTHR19918:SF8">
    <property type="entry name" value="FI02843P"/>
    <property type="match status" value="1"/>
</dbReference>
<dbReference type="GO" id="GO:0010997">
    <property type="term" value="F:anaphase-promoting complex binding"/>
    <property type="evidence" value="ECO:0007669"/>
    <property type="project" value="InterPro"/>
</dbReference>
<dbReference type="AlphaFoldDB" id="O61588"/>
<dbReference type="Gene3D" id="2.130.10.10">
    <property type="entry name" value="YVTN repeat-like/Quinoprotein amine dehydrogenase"/>
    <property type="match status" value="1"/>
</dbReference>